<dbReference type="Pfam" id="PF00485">
    <property type="entry name" value="PRK"/>
    <property type="match status" value="2"/>
</dbReference>
<keyword evidence="2" id="KW-0418">Kinase</keyword>
<dbReference type="GO" id="GO:0016301">
    <property type="term" value="F:kinase activity"/>
    <property type="evidence" value="ECO:0007669"/>
    <property type="project" value="UniProtKB-KW"/>
</dbReference>
<protein>
    <submittedName>
        <fullName evidence="2">Uridine kinase</fullName>
    </submittedName>
</protein>
<organism evidence="2 3">
    <name type="scientific">Candidatus Caccosoma faecigallinarum</name>
    <dbReference type="NCBI Taxonomy" id="2840720"/>
    <lineage>
        <taxon>Bacteria</taxon>
        <taxon>Bacillati</taxon>
        <taxon>Bacillota</taxon>
        <taxon>Bacillota incertae sedis</taxon>
        <taxon>Candidatus Caccosoma</taxon>
    </lineage>
</organism>
<evidence type="ECO:0000313" key="3">
    <source>
        <dbReference type="Proteomes" id="UP000886893"/>
    </source>
</evidence>
<gene>
    <name evidence="2" type="ORF">IAD04_00880</name>
</gene>
<keyword evidence="2" id="KW-0808">Transferase</keyword>
<dbReference type="Gene3D" id="3.40.50.300">
    <property type="entry name" value="P-loop containing nucleotide triphosphate hydrolases"/>
    <property type="match status" value="2"/>
</dbReference>
<accession>A0A9D1G7E1</accession>
<reference evidence="2" key="2">
    <citation type="journal article" date="2021" name="PeerJ">
        <title>Extensive microbial diversity within the chicken gut microbiome revealed by metagenomics and culture.</title>
        <authorList>
            <person name="Gilroy R."/>
            <person name="Ravi A."/>
            <person name="Getino M."/>
            <person name="Pursley I."/>
            <person name="Horton D.L."/>
            <person name="Alikhan N.F."/>
            <person name="Baker D."/>
            <person name="Gharbi K."/>
            <person name="Hall N."/>
            <person name="Watson M."/>
            <person name="Adriaenssens E.M."/>
            <person name="Foster-Nyarko E."/>
            <person name="Jarju S."/>
            <person name="Secka A."/>
            <person name="Antonio M."/>
            <person name="Oren A."/>
            <person name="Chaudhuri R.R."/>
            <person name="La Ragione R."/>
            <person name="Hildebrand F."/>
            <person name="Pallen M.J."/>
        </authorList>
    </citation>
    <scope>NUCLEOTIDE SEQUENCE</scope>
    <source>
        <strain evidence="2">14508</strain>
    </source>
</reference>
<evidence type="ECO:0000259" key="1">
    <source>
        <dbReference type="Pfam" id="PF00485"/>
    </source>
</evidence>
<reference evidence="2" key="1">
    <citation type="submission" date="2020-10" db="EMBL/GenBank/DDBJ databases">
        <authorList>
            <person name="Gilroy R."/>
        </authorList>
    </citation>
    <scope>NUCLEOTIDE SEQUENCE</scope>
    <source>
        <strain evidence="2">14508</strain>
    </source>
</reference>
<dbReference type="SUPFAM" id="SSF52540">
    <property type="entry name" value="P-loop containing nucleoside triphosphate hydrolases"/>
    <property type="match status" value="1"/>
</dbReference>
<dbReference type="InterPro" id="IPR006083">
    <property type="entry name" value="PRK/URK"/>
</dbReference>
<evidence type="ECO:0000313" key="2">
    <source>
        <dbReference type="EMBL" id="HIT16919.1"/>
    </source>
</evidence>
<dbReference type="InterPro" id="IPR027417">
    <property type="entry name" value="P-loop_NTPase"/>
</dbReference>
<feature type="domain" description="Phosphoribulokinase/uridine kinase" evidence="1">
    <location>
        <begin position="5"/>
        <end position="41"/>
    </location>
</feature>
<feature type="domain" description="Phosphoribulokinase/uridine kinase" evidence="1">
    <location>
        <begin position="78"/>
        <end position="165"/>
    </location>
</feature>
<sequence>MKPFVIGIAGGSASGKTTFVEQFINLFSKRKILTFHMDAYFKKEKDRPIQVSMMNQKCYRDDNHPHSFHLHQLYQDICQAMSETYEIIIVEGLLTLYDEKICSLLDLKIFIDCRADERIVRRLKRNMNKGLSFDEISNVYLDLVRFRHDEFVENTKWKADLIVNGSKDFHTILSILKGYLSQKVTNNEKE</sequence>
<dbReference type="Proteomes" id="UP000886893">
    <property type="component" value="Unassembled WGS sequence"/>
</dbReference>
<dbReference type="AlphaFoldDB" id="A0A9D1G7E1"/>
<dbReference type="EMBL" id="DVKI01000029">
    <property type="protein sequence ID" value="HIT16919.1"/>
    <property type="molecule type" value="Genomic_DNA"/>
</dbReference>
<dbReference type="GO" id="GO:0005524">
    <property type="term" value="F:ATP binding"/>
    <property type="evidence" value="ECO:0007669"/>
    <property type="project" value="InterPro"/>
</dbReference>
<proteinExistence type="predicted"/>
<comment type="caution">
    <text evidence="2">The sequence shown here is derived from an EMBL/GenBank/DDBJ whole genome shotgun (WGS) entry which is preliminary data.</text>
</comment>
<dbReference type="PANTHER" id="PTHR10285">
    <property type="entry name" value="URIDINE KINASE"/>
    <property type="match status" value="1"/>
</dbReference>
<name>A0A9D1G7E1_9FIRM</name>
<dbReference type="PRINTS" id="PR00988">
    <property type="entry name" value="URIDINKINASE"/>
</dbReference>